<feature type="compositionally biased region" description="Low complexity" evidence="7">
    <location>
        <begin position="185"/>
        <end position="207"/>
    </location>
</feature>
<keyword evidence="5" id="KW-0539">Nucleus</keyword>
<dbReference type="GO" id="GO:0005634">
    <property type="term" value="C:nucleus"/>
    <property type="evidence" value="ECO:0007669"/>
    <property type="project" value="TreeGrafter"/>
</dbReference>
<evidence type="ECO:0000313" key="10">
    <source>
        <dbReference type="Proteomes" id="UP000054988"/>
    </source>
</evidence>
<keyword evidence="2" id="KW-0805">Transcription regulation</keyword>
<gene>
    <name evidence="9" type="ORF">WG66_4178</name>
</gene>
<feature type="region of interest" description="Disordered" evidence="7">
    <location>
        <begin position="128"/>
        <end position="207"/>
    </location>
</feature>
<dbReference type="InterPro" id="IPR046347">
    <property type="entry name" value="bZIP_sf"/>
</dbReference>
<evidence type="ECO:0000313" key="9">
    <source>
        <dbReference type="EMBL" id="KTB43232.1"/>
    </source>
</evidence>
<proteinExistence type="predicted"/>
<feature type="compositionally biased region" description="Polar residues" evidence="7">
    <location>
        <begin position="166"/>
        <end position="183"/>
    </location>
</feature>
<feature type="compositionally biased region" description="Polar residues" evidence="7">
    <location>
        <begin position="263"/>
        <end position="275"/>
    </location>
</feature>
<dbReference type="EMBL" id="LATX01001221">
    <property type="protein sequence ID" value="KTB43232.1"/>
    <property type="molecule type" value="Genomic_DNA"/>
</dbReference>
<feature type="region of interest" description="Disordered" evidence="7">
    <location>
        <begin position="1"/>
        <end position="56"/>
    </location>
</feature>
<feature type="compositionally biased region" description="Low complexity" evidence="7">
    <location>
        <begin position="1"/>
        <end position="21"/>
    </location>
</feature>
<feature type="domain" description="BZIP" evidence="8">
    <location>
        <begin position="33"/>
        <end position="76"/>
    </location>
</feature>
<dbReference type="InterPro" id="IPR004827">
    <property type="entry name" value="bZIP"/>
</dbReference>
<protein>
    <recommendedName>
        <fullName evidence="6">X-box-binding protein 1</fullName>
    </recommendedName>
</protein>
<evidence type="ECO:0000256" key="6">
    <source>
        <dbReference type="ARBA" id="ARBA00040165"/>
    </source>
</evidence>
<dbReference type="PANTHER" id="PTHR46542">
    <property type="entry name" value="X-BOX BINDING PROTEIN 1"/>
    <property type="match status" value="1"/>
</dbReference>
<sequence>MSSHISEPSSPSSIPSPVSGPSRKRPRSEMSSEERKEARAHRNRIAAQNSRDRRKAQFTYLERRVAELEEENKRLRAGLPPSEPQQDSVKDRENQELRARIASLERGLEAVVKAFSGQEAAPVIPTAEASKLPESSPASTTTSISAVSTSTSTPSCPPTDSTQSTVPSQTMSFPLSPTPSHNSDTPEFTFTSTTSPVSSPLPLPTSESELESQSTRHLARMATTRPRVALQRVNLNSNSTPLTTITTQPFSLLKSPSLSTMQQWKRSSVRSSANLAQPLPHQRRGSPETAPTGTKEVKEETEVEMLGLDMNMTGVAGLNMDMDVGLGTEGTSSLFGFGNTQTIESTSGGFTATWLDGFGSGSVFDYTTLLEGLDVVPAMQTDSSATPVMPMSLGSSGVQVV</sequence>
<evidence type="ECO:0000256" key="7">
    <source>
        <dbReference type="SAM" id="MobiDB-lite"/>
    </source>
</evidence>
<reference evidence="9 10" key="1">
    <citation type="submission" date="2015-12" db="EMBL/GenBank/DDBJ databases">
        <title>Draft genome sequence of Moniliophthora roreri, the causal agent of frosty pod rot of cacao.</title>
        <authorList>
            <person name="Aime M.C."/>
            <person name="Diaz-Valderrama J.R."/>
            <person name="Kijpornyongpan T."/>
            <person name="Phillips-Mora W."/>
        </authorList>
    </citation>
    <scope>NUCLEOTIDE SEQUENCE [LARGE SCALE GENOMIC DNA]</scope>
    <source>
        <strain evidence="9 10">MCA 2952</strain>
    </source>
</reference>
<evidence type="ECO:0000259" key="8">
    <source>
        <dbReference type="PROSITE" id="PS50217"/>
    </source>
</evidence>
<dbReference type="PROSITE" id="PS00036">
    <property type="entry name" value="BZIP_BASIC"/>
    <property type="match status" value="1"/>
</dbReference>
<dbReference type="GO" id="GO:0000977">
    <property type="term" value="F:RNA polymerase II transcription regulatory region sequence-specific DNA binding"/>
    <property type="evidence" value="ECO:0007669"/>
    <property type="project" value="TreeGrafter"/>
</dbReference>
<evidence type="ECO:0000256" key="1">
    <source>
        <dbReference type="ARBA" id="ARBA00022843"/>
    </source>
</evidence>
<dbReference type="Proteomes" id="UP000054988">
    <property type="component" value="Unassembled WGS sequence"/>
</dbReference>
<keyword evidence="3" id="KW-0238">DNA-binding</keyword>
<feature type="region of interest" description="Disordered" evidence="7">
    <location>
        <begin position="70"/>
        <end position="93"/>
    </location>
</feature>
<evidence type="ECO:0000256" key="4">
    <source>
        <dbReference type="ARBA" id="ARBA00023163"/>
    </source>
</evidence>
<dbReference type="GO" id="GO:0000981">
    <property type="term" value="F:DNA-binding transcription factor activity, RNA polymerase II-specific"/>
    <property type="evidence" value="ECO:0007669"/>
    <property type="project" value="TreeGrafter"/>
</dbReference>
<keyword evidence="4" id="KW-0804">Transcription</keyword>
<organism evidence="9 10">
    <name type="scientific">Moniliophthora roreri</name>
    <name type="common">Frosty pod rot fungus</name>
    <name type="synonym">Monilia roreri</name>
    <dbReference type="NCBI Taxonomy" id="221103"/>
    <lineage>
        <taxon>Eukaryota</taxon>
        <taxon>Fungi</taxon>
        <taxon>Dikarya</taxon>
        <taxon>Basidiomycota</taxon>
        <taxon>Agaricomycotina</taxon>
        <taxon>Agaricomycetes</taxon>
        <taxon>Agaricomycetidae</taxon>
        <taxon>Agaricales</taxon>
        <taxon>Marasmiineae</taxon>
        <taxon>Marasmiaceae</taxon>
        <taxon>Moniliophthora</taxon>
    </lineage>
</organism>
<evidence type="ECO:0000256" key="3">
    <source>
        <dbReference type="ARBA" id="ARBA00023125"/>
    </source>
</evidence>
<feature type="compositionally biased region" description="Basic and acidic residues" evidence="7">
    <location>
        <begin position="27"/>
        <end position="37"/>
    </location>
</feature>
<dbReference type="CDD" id="cd14812">
    <property type="entry name" value="bZIP_u3"/>
    <property type="match status" value="1"/>
</dbReference>
<name>A0A0W0G3S1_MONRR</name>
<dbReference type="SUPFAM" id="SSF57959">
    <property type="entry name" value="Leucine zipper domain"/>
    <property type="match status" value="1"/>
</dbReference>
<dbReference type="PROSITE" id="PS50217">
    <property type="entry name" value="BZIP"/>
    <property type="match status" value="1"/>
</dbReference>
<dbReference type="Pfam" id="PF00170">
    <property type="entry name" value="bZIP_1"/>
    <property type="match status" value="1"/>
</dbReference>
<feature type="compositionally biased region" description="Low complexity" evidence="7">
    <location>
        <begin position="133"/>
        <end position="165"/>
    </location>
</feature>
<dbReference type="AlphaFoldDB" id="A0A0W0G3S1"/>
<dbReference type="PANTHER" id="PTHR46542:SF1">
    <property type="entry name" value="X-BOX BINDING PROTEIN 1"/>
    <property type="match status" value="1"/>
</dbReference>
<dbReference type="SMART" id="SM00338">
    <property type="entry name" value="BRLZ"/>
    <property type="match status" value="1"/>
</dbReference>
<comment type="caution">
    <text evidence="9">The sequence shown here is derived from an EMBL/GenBank/DDBJ whole genome shotgun (WGS) entry which is preliminary data.</text>
</comment>
<feature type="region of interest" description="Disordered" evidence="7">
    <location>
        <begin position="263"/>
        <end position="298"/>
    </location>
</feature>
<dbReference type="Gene3D" id="1.20.5.170">
    <property type="match status" value="1"/>
</dbReference>
<dbReference type="InterPro" id="IPR052470">
    <property type="entry name" value="ER_Stress-Reg_TF"/>
</dbReference>
<evidence type="ECO:0000256" key="2">
    <source>
        <dbReference type="ARBA" id="ARBA00023015"/>
    </source>
</evidence>
<accession>A0A0W0G3S1</accession>
<evidence type="ECO:0000256" key="5">
    <source>
        <dbReference type="ARBA" id="ARBA00023242"/>
    </source>
</evidence>
<keyword evidence="1" id="KW-0832">Ubl conjugation</keyword>